<dbReference type="Pfam" id="PF12867">
    <property type="entry name" value="DinB_2"/>
    <property type="match status" value="1"/>
</dbReference>
<organism evidence="2 3">
    <name type="scientific">Allosaccharopolyspora coralli</name>
    <dbReference type="NCBI Taxonomy" id="2665642"/>
    <lineage>
        <taxon>Bacteria</taxon>
        <taxon>Bacillati</taxon>
        <taxon>Actinomycetota</taxon>
        <taxon>Actinomycetes</taxon>
        <taxon>Pseudonocardiales</taxon>
        <taxon>Pseudonocardiaceae</taxon>
        <taxon>Allosaccharopolyspora</taxon>
    </lineage>
</organism>
<dbReference type="InterPro" id="IPR034660">
    <property type="entry name" value="DinB/YfiT-like"/>
</dbReference>
<dbReference type="KEGG" id="sace:GIY23_06945"/>
<dbReference type="InterPro" id="IPR024775">
    <property type="entry name" value="DinB-like"/>
</dbReference>
<dbReference type="EMBL" id="CP045929">
    <property type="protein sequence ID" value="QGK69308.1"/>
    <property type="molecule type" value="Genomic_DNA"/>
</dbReference>
<feature type="domain" description="DinB-like" evidence="1">
    <location>
        <begin position="10"/>
        <end position="74"/>
    </location>
</feature>
<dbReference type="RefSeq" id="WP_154075906.1">
    <property type="nucleotide sequence ID" value="NZ_CP045929.1"/>
</dbReference>
<evidence type="ECO:0000259" key="1">
    <source>
        <dbReference type="Pfam" id="PF12867"/>
    </source>
</evidence>
<gene>
    <name evidence="2" type="ORF">GIY23_06945</name>
</gene>
<dbReference type="AlphaFoldDB" id="A0A5Q3Q3W8"/>
<name>A0A5Q3Q3W8_9PSEU</name>
<dbReference type="SUPFAM" id="SSF109854">
    <property type="entry name" value="DinB/YfiT-like putative metalloenzymes"/>
    <property type="match status" value="1"/>
</dbReference>
<evidence type="ECO:0000313" key="2">
    <source>
        <dbReference type="EMBL" id="QGK69308.1"/>
    </source>
</evidence>
<proteinExistence type="predicted"/>
<protein>
    <recommendedName>
        <fullName evidence="1">DinB-like domain-containing protein</fullName>
    </recommendedName>
</protein>
<accession>A0A5Q3Q3W8</accession>
<keyword evidence="3" id="KW-1185">Reference proteome</keyword>
<sequence length="86" mass="9429">MQQESSSDCPWPGTGQASVERLRSLRTEWLAVLNGLTADDLDKQAPFPWHDAPEQALADTLAWVTAELMKNTAELGQLHLLRATAG</sequence>
<reference evidence="3" key="1">
    <citation type="submission" date="2019-11" db="EMBL/GenBank/DDBJ databases">
        <title>The complete genome sequence of Saccharopolyspora sp. E2A.</title>
        <authorList>
            <person name="Zhang G."/>
        </authorList>
    </citation>
    <scope>NUCLEOTIDE SEQUENCE [LARGE SCALE GENOMIC DNA]</scope>
    <source>
        <strain evidence="3">E2A</strain>
    </source>
</reference>
<dbReference type="Proteomes" id="UP000371041">
    <property type="component" value="Chromosome"/>
</dbReference>
<evidence type="ECO:0000313" key="3">
    <source>
        <dbReference type="Proteomes" id="UP000371041"/>
    </source>
</evidence>